<name>A0A918NGV3_9ACTN</name>
<keyword evidence="3" id="KW-1185">Reference proteome</keyword>
<reference evidence="2" key="1">
    <citation type="journal article" date="2014" name="Int. J. Syst. Evol. Microbiol.">
        <title>Complete genome sequence of Corynebacterium casei LMG S-19264T (=DSM 44701T), isolated from a smear-ripened cheese.</title>
        <authorList>
            <consortium name="US DOE Joint Genome Institute (JGI-PGF)"/>
            <person name="Walter F."/>
            <person name="Albersmeier A."/>
            <person name="Kalinowski J."/>
            <person name="Ruckert C."/>
        </authorList>
    </citation>
    <scope>NUCLEOTIDE SEQUENCE</scope>
    <source>
        <strain evidence="2">JCM 4790</strain>
    </source>
</reference>
<dbReference type="EMBL" id="BMVU01000008">
    <property type="protein sequence ID" value="GGX69528.1"/>
    <property type="molecule type" value="Genomic_DNA"/>
</dbReference>
<evidence type="ECO:0000313" key="2">
    <source>
        <dbReference type="EMBL" id="GGX69528.1"/>
    </source>
</evidence>
<evidence type="ECO:0000256" key="1">
    <source>
        <dbReference type="SAM" id="MobiDB-lite"/>
    </source>
</evidence>
<evidence type="ECO:0000313" key="3">
    <source>
        <dbReference type="Proteomes" id="UP000619244"/>
    </source>
</evidence>
<proteinExistence type="predicted"/>
<feature type="region of interest" description="Disordered" evidence="1">
    <location>
        <begin position="1"/>
        <end position="45"/>
    </location>
</feature>
<dbReference type="AlphaFoldDB" id="A0A918NGV3"/>
<dbReference type="RefSeq" id="WP_229919285.1">
    <property type="nucleotide sequence ID" value="NZ_BMVU01000008.1"/>
</dbReference>
<dbReference type="Proteomes" id="UP000619244">
    <property type="component" value="Unassembled WGS sequence"/>
</dbReference>
<sequence>MTSVHKNNAGDLPFGRQTITPIGTMTGTEKCARGHTPGPLDSDVGSARGVFVVAARPADNDGF</sequence>
<organism evidence="2 3">
    <name type="scientific">Streptomyces minutiscleroticus</name>
    <dbReference type="NCBI Taxonomy" id="68238"/>
    <lineage>
        <taxon>Bacteria</taxon>
        <taxon>Bacillati</taxon>
        <taxon>Actinomycetota</taxon>
        <taxon>Actinomycetes</taxon>
        <taxon>Kitasatosporales</taxon>
        <taxon>Streptomycetaceae</taxon>
        <taxon>Streptomyces</taxon>
    </lineage>
</organism>
<feature type="compositionally biased region" description="Polar residues" evidence="1">
    <location>
        <begin position="17"/>
        <end position="27"/>
    </location>
</feature>
<gene>
    <name evidence="2" type="ORF">GCM10010358_25030</name>
</gene>
<comment type="caution">
    <text evidence="2">The sequence shown here is derived from an EMBL/GenBank/DDBJ whole genome shotgun (WGS) entry which is preliminary data.</text>
</comment>
<accession>A0A918NGV3</accession>
<reference evidence="2" key="2">
    <citation type="submission" date="2020-09" db="EMBL/GenBank/DDBJ databases">
        <authorList>
            <person name="Sun Q."/>
            <person name="Ohkuma M."/>
        </authorList>
    </citation>
    <scope>NUCLEOTIDE SEQUENCE</scope>
    <source>
        <strain evidence="2">JCM 4790</strain>
    </source>
</reference>
<protein>
    <submittedName>
        <fullName evidence="2">Uncharacterized protein</fullName>
    </submittedName>
</protein>